<evidence type="ECO:0000313" key="2">
    <source>
        <dbReference type="Proteomes" id="UP000094385"/>
    </source>
</evidence>
<gene>
    <name evidence="1" type="ORF">LIPSTDRAFT_217370</name>
</gene>
<dbReference type="Proteomes" id="UP000094385">
    <property type="component" value="Unassembled WGS sequence"/>
</dbReference>
<dbReference type="EMBL" id="KV454290">
    <property type="protein sequence ID" value="ODQ75805.1"/>
    <property type="molecule type" value="Genomic_DNA"/>
</dbReference>
<protein>
    <submittedName>
        <fullName evidence="1">Uncharacterized protein</fullName>
    </submittedName>
</protein>
<proteinExistence type="predicted"/>
<organism evidence="1 2">
    <name type="scientific">Lipomyces starkeyi NRRL Y-11557</name>
    <dbReference type="NCBI Taxonomy" id="675824"/>
    <lineage>
        <taxon>Eukaryota</taxon>
        <taxon>Fungi</taxon>
        <taxon>Dikarya</taxon>
        <taxon>Ascomycota</taxon>
        <taxon>Saccharomycotina</taxon>
        <taxon>Lipomycetes</taxon>
        <taxon>Lipomycetales</taxon>
        <taxon>Lipomycetaceae</taxon>
        <taxon>Lipomyces</taxon>
    </lineage>
</organism>
<dbReference type="AlphaFoldDB" id="A0A1E3QDM1"/>
<accession>A0A1E3QDM1</accession>
<reference evidence="1 2" key="1">
    <citation type="journal article" date="2016" name="Proc. Natl. Acad. Sci. U.S.A.">
        <title>Comparative genomics of biotechnologically important yeasts.</title>
        <authorList>
            <person name="Riley R."/>
            <person name="Haridas S."/>
            <person name="Wolfe K.H."/>
            <person name="Lopes M.R."/>
            <person name="Hittinger C.T."/>
            <person name="Goeker M."/>
            <person name="Salamov A.A."/>
            <person name="Wisecaver J.H."/>
            <person name="Long T.M."/>
            <person name="Calvey C.H."/>
            <person name="Aerts A.L."/>
            <person name="Barry K.W."/>
            <person name="Choi C."/>
            <person name="Clum A."/>
            <person name="Coughlan A.Y."/>
            <person name="Deshpande S."/>
            <person name="Douglass A.P."/>
            <person name="Hanson S.J."/>
            <person name="Klenk H.-P."/>
            <person name="LaButti K.M."/>
            <person name="Lapidus A."/>
            <person name="Lindquist E.A."/>
            <person name="Lipzen A.M."/>
            <person name="Meier-Kolthoff J.P."/>
            <person name="Ohm R.A."/>
            <person name="Otillar R.P."/>
            <person name="Pangilinan J.L."/>
            <person name="Peng Y."/>
            <person name="Rokas A."/>
            <person name="Rosa C.A."/>
            <person name="Scheuner C."/>
            <person name="Sibirny A.A."/>
            <person name="Slot J.C."/>
            <person name="Stielow J.B."/>
            <person name="Sun H."/>
            <person name="Kurtzman C.P."/>
            <person name="Blackwell M."/>
            <person name="Grigoriev I.V."/>
            <person name="Jeffries T.W."/>
        </authorList>
    </citation>
    <scope>NUCLEOTIDE SEQUENCE [LARGE SCALE GENOMIC DNA]</scope>
    <source>
        <strain evidence="1 2">NRRL Y-11557</strain>
    </source>
</reference>
<sequence>MQIYATFKVSFSLKRQHPNLRRDSIFSASSFLVKSSFEPSFPSIPRRVILTRSMNPKHVNRWCDASSEGNRVVPIYAVKLCETLQNIT</sequence>
<name>A0A1E3QDM1_LIPST</name>
<evidence type="ECO:0000313" key="1">
    <source>
        <dbReference type="EMBL" id="ODQ75805.1"/>
    </source>
</evidence>
<keyword evidence="2" id="KW-1185">Reference proteome</keyword>